<evidence type="ECO:0000256" key="6">
    <source>
        <dbReference type="ARBA" id="ARBA00022968"/>
    </source>
</evidence>
<dbReference type="STRING" id="1344418.A0A1D2VB68"/>
<dbReference type="InParanoid" id="A0A1D2VB68"/>
<keyword evidence="8" id="KW-0333">Golgi apparatus</keyword>
<evidence type="ECO:0000256" key="1">
    <source>
        <dbReference type="ARBA" id="ARBA00004323"/>
    </source>
</evidence>
<dbReference type="PANTHER" id="PTHR31646:SF1">
    <property type="entry name" value="ALPHA-1,2-MANNOSYLTRANSFERASE MNN2"/>
    <property type="match status" value="1"/>
</dbReference>
<dbReference type="InterPro" id="IPR029044">
    <property type="entry name" value="Nucleotide-diphossugar_trans"/>
</dbReference>
<dbReference type="GeneID" id="30964513"/>
<dbReference type="GO" id="GO:0000026">
    <property type="term" value="F:alpha-1,2-mannosyltransferase activity"/>
    <property type="evidence" value="ECO:0007669"/>
    <property type="project" value="TreeGrafter"/>
</dbReference>
<dbReference type="FunCoup" id="A0A1D2VB68">
    <property type="interactions" value="59"/>
</dbReference>
<dbReference type="SUPFAM" id="SSF53448">
    <property type="entry name" value="Nucleotide-diphospho-sugar transferases"/>
    <property type="match status" value="1"/>
</dbReference>
<keyword evidence="11" id="KW-1185">Reference proteome</keyword>
<dbReference type="PANTHER" id="PTHR31646">
    <property type="entry name" value="ALPHA-1,2-MANNOSYLTRANSFERASE MNN2"/>
    <property type="match status" value="1"/>
</dbReference>
<keyword evidence="6" id="KW-0735">Signal-anchor</keyword>
<comment type="pathway">
    <text evidence="2">Protein modification; protein glycosylation.</text>
</comment>
<evidence type="ECO:0000256" key="3">
    <source>
        <dbReference type="ARBA" id="ARBA00009105"/>
    </source>
</evidence>
<keyword evidence="7" id="KW-1133">Transmembrane helix</keyword>
<comment type="subcellular location">
    <subcellularLocation>
        <location evidence="1">Golgi apparatus membrane</location>
        <topology evidence="1">Single-pass type II membrane protein</topology>
    </subcellularLocation>
</comment>
<keyword evidence="5" id="KW-0812">Transmembrane</keyword>
<evidence type="ECO:0000256" key="5">
    <source>
        <dbReference type="ARBA" id="ARBA00022692"/>
    </source>
</evidence>
<accession>A0A1D2VB68</accession>
<protein>
    <submittedName>
        <fullName evidence="10">Glycosyltransferase family 71 protein</fullName>
    </submittedName>
</protein>
<name>A0A1D2VB68_9ASCO</name>
<dbReference type="RefSeq" id="XP_020045209.1">
    <property type="nucleotide sequence ID" value="XM_020190877.1"/>
</dbReference>
<gene>
    <name evidence="10" type="ORF">ASCRUDRAFT_38680</name>
</gene>
<dbReference type="EMBL" id="KV454489">
    <property type="protein sequence ID" value="ODV58902.1"/>
    <property type="molecule type" value="Genomic_DNA"/>
</dbReference>
<dbReference type="GO" id="GO:0046354">
    <property type="term" value="P:mannan biosynthetic process"/>
    <property type="evidence" value="ECO:0007669"/>
    <property type="project" value="TreeGrafter"/>
</dbReference>
<sequence>LFTKVFQLLYDSNPKIPALNNYKSEERIYHAGYDSPLIDTKTPILTEDYLSSFLQLNDNELSALTNSHRFIVDNLPNKIDSNLYKGNGIVFVGGGKFNWLALLSIKSLRSVGSTLPIEVVIPTIEEYEIDLCARIFPALNAKCILLPHVLGTNVTSKFQFFGYQYKALALLVSSFENVLLLDSDNIPVHSPDYLFETEPFLSNGLICWPDFWKRATSPLYYKIAGIDISPKRVRYGYHNYGIYEAGMINEANEPDKIPLHDRLGTIPDPTTESGQLMISKKTHIKSLFLALYYNLYGPKYYYPLFSQGSDGEGDKETFLAAAVVLKKPYYQVNKFLNAFGYFNNQREFIGTGMGQFDPLEDYNILNSNLNILKNSKKLFKNFEEANNELYKIIPVSNQFKEDTNVLPIENKQPRILFVHANFPKLNPIELKETGKIIDENGNRIRIYGPGMAKRIGYDFELIQWKNMHFLVCELKIEIEIFKNYKISQVCNEILQQLMFLESTVDLLEKD</sequence>
<organism evidence="10 11">
    <name type="scientific">Ascoidea rubescens DSM 1968</name>
    <dbReference type="NCBI Taxonomy" id="1344418"/>
    <lineage>
        <taxon>Eukaryota</taxon>
        <taxon>Fungi</taxon>
        <taxon>Dikarya</taxon>
        <taxon>Ascomycota</taxon>
        <taxon>Saccharomycotina</taxon>
        <taxon>Saccharomycetes</taxon>
        <taxon>Ascoideaceae</taxon>
        <taxon>Ascoidea</taxon>
    </lineage>
</organism>
<proteinExistence type="inferred from homology"/>
<evidence type="ECO:0000256" key="7">
    <source>
        <dbReference type="ARBA" id="ARBA00022989"/>
    </source>
</evidence>
<evidence type="ECO:0000256" key="2">
    <source>
        <dbReference type="ARBA" id="ARBA00004922"/>
    </source>
</evidence>
<keyword evidence="9" id="KW-0472">Membrane</keyword>
<evidence type="ECO:0000256" key="4">
    <source>
        <dbReference type="ARBA" id="ARBA00022679"/>
    </source>
</evidence>
<keyword evidence="4 10" id="KW-0808">Transferase</keyword>
<dbReference type="InterPro" id="IPR022751">
    <property type="entry name" value="Alpha_mannosyltransferase"/>
</dbReference>
<evidence type="ECO:0000256" key="9">
    <source>
        <dbReference type="ARBA" id="ARBA00023136"/>
    </source>
</evidence>
<dbReference type="Proteomes" id="UP000095038">
    <property type="component" value="Unassembled WGS sequence"/>
</dbReference>
<reference evidence="11" key="1">
    <citation type="submission" date="2016-05" db="EMBL/GenBank/DDBJ databases">
        <title>Comparative genomics of biotechnologically important yeasts.</title>
        <authorList>
            <consortium name="DOE Joint Genome Institute"/>
            <person name="Riley R."/>
            <person name="Haridas S."/>
            <person name="Wolfe K.H."/>
            <person name="Lopes M.R."/>
            <person name="Hittinger C.T."/>
            <person name="Goker M."/>
            <person name="Salamov A."/>
            <person name="Wisecaver J."/>
            <person name="Long T.M."/>
            <person name="Aerts A.L."/>
            <person name="Barry K."/>
            <person name="Choi C."/>
            <person name="Clum A."/>
            <person name="Coughlan A.Y."/>
            <person name="Deshpande S."/>
            <person name="Douglass A.P."/>
            <person name="Hanson S.J."/>
            <person name="Klenk H.-P."/>
            <person name="Labutti K."/>
            <person name="Lapidus A."/>
            <person name="Lindquist E."/>
            <person name="Lipzen A."/>
            <person name="Meier-Kolthoff J.P."/>
            <person name="Ohm R.A."/>
            <person name="Otillar R.P."/>
            <person name="Pangilinan J."/>
            <person name="Peng Y."/>
            <person name="Rokas A."/>
            <person name="Rosa C.A."/>
            <person name="Scheuner C."/>
            <person name="Sibirny A.A."/>
            <person name="Slot J.C."/>
            <person name="Stielow J.B."/>
            <person name="Sun H."/>
            <person name="Kurtzman C.P."/>
            <person name="Blackwell M."/>
            <person name="Grigoriev I.V."/>
            <person name="Jeffries T.W."/>
        </authorList>
    </citation>
    <scope>NUCLEOTIDE SEQUENCE [LARGE SCALE GENOMIC DNA]</scope>
    <source>
        <strain evidence="11">DSM 1968</strain>
    </source>
</reference>
<evidence type="ECO:0000313" key="10">
    <source>
        <dbReference type="EMBL" id="ODV58902.1"/>
    </source>
</evidence>
<dbReference type="OrthoDB" id="430354at2759"/>
<evidence type="ECO:0000256" key="8">
    <source>
        <dbReference type="ARBA" id="ARBA00023034"/>
    </source>
</evidence>
<evidence type="ECO:0000313" key="11">
    <source>
        <dbReference type="Proteomes" id="UP000095038"/>
    </source>
</evidence>
<dbReference type="GO" id="GO:0000139">
    <property type="term" value="C:Golgi membrane"/>
    <property type="evidence" value="ECO:0007669"/>
    <property type="project" value="UniProtKB-SubCell"/>
</dbReference>
<feature type="non-terminal residue" evidence="10">
    <location>
        <position position="1"/>
    </location>
</feature>
<dbReference type="Pfam" id="PF11051">
    <property type="entry name" value="Mannosyl_trans3"/>
    <property type="match status" value="1"/>
</dbReference>
<comment type="similarity">
    <text evidence="3">Belongs to the MNN1/MNT family.</text>
</comment>
<dbReference type="AlphaFoldDB" id="A0A1D2VB68"/>